<keyword evidence="11" id="KW-1185">Reference proteome</keyword>
<evidence type="ECO:0008006" key="12">
    <source>
        <dbReference type="Google" id="ProtNLM"/>
    </source>
</evidence>
<evidence type="ECO:0000256" key="7">
    <source>
        <dbReference type="ARBA" id="ARBA00023136"/>
    </source>
</evidence>
<dbReference type="Pfam" id="PF01697">
    <property type="entry name" value="Glyco_transf_92"/>
    <property type="match status" value="1"/>
</dbReference>
<evidence type="ECO:0000256" key="1">
    <source>
        <dbReference type="ARBA" id="ARBA00004167"/>
    </source>
</evidence>
<keyword evidence="4" id="KW-0808">Transferase</keyword>
<feature type="region of interest" description="Disordered" evidence="8">
    <location>
        <begin position="17"/>
        <end position="70"/>
    </location>
</feature>
<keyword evidence="5 9" id="KW-0812">Transmembrane</keyword>
<reference evidence="10" key="2">
    <citation type="submission" date="2018-05" db="EMBL/GenBank/DDBJ databases">
        <title>OpunRS2 (Oryza punctata Reference Sequence Version 2).</title>
        <authorList>
            <person name="Zhang J."/>
            <person name="Kudrna D."/>
            <person name="Lee S."/>
            <person name="Talag J."/>
            <person name="Welchert J."/>
            <person name="Wing R.A."/>
        </authorList>
    </citation>
    <scope>NUCLEOTIDE SEQUENCE [LARGE SCALE GENOMIC DNA]</scope>
</reference>
<proteinExistence type="inferred from homology"/>
<comment type="similarity">
    <text evidence="2">Belongs to the glycosyltransferase 92 family.</text>
</comment>
<evidence type="ECO:0000313" key="11">
    <source>
        <dbReference type="Proteomes" id="UP000026962"/>
    </source>
</evidence>
<dbReference type="GO" id="GO:0016757">
    <property type="term" value="F:glycosyltransferase activity"/>
    <property type="evidence" value="ECO:0007669"/>
    <property type="project" value="UniProtKB-KW"/>
</dbReference>
<keyword evidence="7 9" id="KW-0472">Membrane</keyword>
<dbReference type="eggNOG" id="KOG4159">
    <property type="taxonomic scope" value="Eukaryota"/>
</dbReference>
<dbReference type="OMA" id="WDFARHN"/>
<evidence type="ECO:0000256" key="5">
    <source>
        <dbReference type="ARBA" id="ARBA00022692"/>
    </source>
</evidence>
<dbReference type="GO" id="GO:0016020">
    <property type="term" value="C:membrane"/>
    <property type="evidence" value="ECO:0007669"/>
    <property type="project" value="UniProtKB-SubCell"/>
</dbReference>
<accession>A0A0E0LQS5</accession>
<dbReference type="Proteomes" id="UP000026962">
    <property type="component" value="Chromosome 8"/>
</dbReference>
<dbReference type="Gramene" id="OPUNC08G01450.1">
    <property type="protein sequence ID" value="OPUNC08G01450.1"/>
    <property type="gene ID" value="OPUNC08G01450"/>
</dbReference>
<feature type="region of interest" description="Disordered" evidence="8">
    <location>
        <begin position="116"/>
        <end position="141"/>
    </location>
</feature>
<keyword evidence="6 9" id="KW-1133">Transmembrane helix</keyword>
<evidence type="ECO:0000256" key="4">
    <source>
        <dbReference type="ARBA" id="ARBA00022679"/>
    </source>
</evidence>
<dbReference type="PANTHER" id="PTHR21461">
    <property type="entry name" value="GLYCOSYLTRANSFERASE FAMILY 92 PROTEIN"/>
    <property type="match status" value="1"/>
</dbReference>
<feature type="compositionally biased region" description="Low complexity" evidence="8">
    <location>
        <begin position="25"/>
        <end position="43"/>
    </location>
</feature>
<feature type="compositionally biased region" description="Gly residues" evidence="8">
    <location>
        <begin position="120"/>
        <end position="136"/>
    </location>
</feature>
<evidence type="ECO:0000256" key="8">
    <source>
        <dbReference type="SAM" id="MobiDB-lite"/>
    </source>
</evidence>
<dbReference type="EnsemblPlants" id="OPUNC08G01450.1">
    <property type="protein sequence ID" value="OPUNC08G01450.1"/>
    <property type="gene ID" value="OPUNC08G01450"/>
</dbReference>
<reference evidence="10" key="1">
    <citation type="submission" date="2015-04" db="UniProtKB">
        <authorList>
            <consortium name="EnsemblPlants"/>
        </authorList>
    </citation>
    <scope>IDENTIFICATION</scope>
</reference>
<dbReference type="InterPro" id="IPR008166">
    <property type="entry name" value="Glyco_transf_92"/>
</dbReference>
<dbReference type="PANTHER" id="PTHR21461:SF55">
    <property type="entry name" value="GLYCOSYLTRANSFERASE FAMILY 92 PROTEIN"/>
    <property type="match status" value="1"/>
</dbReference>
<dbReference type="GO" id="GO:0005737">
    <property type="term" value="C:cytoplasm"/>
    <property type="evidence" value="ECO:0007669"/>
    <property type="project" value="TreeGrafter"/>
</dbReference>
<dbReference type="HOGENOM" id="CLU_022851_0_0_1"/>
<dbReference type="STRING" id="4537.A0A0E0LQS5"/>
<evidence type="ECO:0000313" key="10">
    <source>
        <dbReference type="EnsemblPlants" id="OPUNC08G01450.1"/>
    </source>
</evidence>
<keyword evidence="3" id="KW-0328">Glycosyltransferase</keyword>
<evidence type="ECO:0000256" key="3">
    <source>
        <dbReference type="ARBA" id="ARBA00022676"/>
    </source>
</evidence>
<evidence type="ECO:0000256" key="2">
    <source>
        <dbReference type="ARBA" id="ARBA00007647"/>
    </source>
</evidence>
<evidence type="ECO:0000256" key="9">
    <source>
        <dbReference type="SAM" id="Phobius"/>
    </source>
</evidence>
<sequence>MWGQVWRPGPTWRWRARGYKRQLRPTSRSGSSATTTASDSEATSPPPRHLRQQPRRRERERELQWSPPTRRGSEWCGVWGSLVFVDRSECERSYWSGGFAAVDDMALAAKERKLSRIGSKGSGGGGGGGGGGGSFGARGQRAPAGTQRRLFAAFFAFLFAGTVVFGAAHVIGASFRPVLKTAWPSATLNAVSSERGAQQAGMVSVDTVLPSVHIQHAVALPDHVLLMLRDGSLLPASGQFECLYSPVNSSQLRRLPLSVATLPDGPSLVRCPSGPSRVAVTLSLAQSAPVAPLQWDRLVYTALIDSKDNSTVVFAKGMNLRPGRLGVPSRYECVFGRDFSKPKLVVTSPVVSAAQEIFRCVTPVRIRRYLQMTTAGKNSRINDDKPMLVSIRTKGRGSSTLPSIAQPEPLPRYNRHRRRKAHSMCVCTMLRNQARFLREWIIYHSRIGVQRWFIYDNNSDDGIEDVLNTMDPSRYNVTRYLWPWMKSQEAGFAHCALRARESCEWVGFIDIDEFLHFPGNQTLQDVLRNYSVKPRIGELRTACHSFGPSGRTKIPKKGVTTGYTCRLAAPERHKSIVRPDALNPSLINVVHHFHLKEGMKYVNIGQGMMLINHYKYQVWEVFKDKFSGRVATYVADWQDEENVGSRDRAPGLGTKPVEPEDWPRRFCEVYDNGLKDFVQKVFTDPHTGNLPW</sequence>
<feature type="transmembrane region" description="Helical" evidence="9">
    <location>
        <begin position="150"/>
        <end position="171"/>
    </location>
</feature>
<comment type="subcellular location">
    <subcellularLocation>
        <location evidence="1">Membrane</location>
        <topology evidence="1">Single-pass membrane protein</topology>
    </subcellularLocation>
</comment>
<evidence type="ECO:0000256" key="6">
    <source>
        <dbReference type="ARBA" id="ARBA00022989"/>
    </source>
</evidence>
<organism evidence="10">
    <name type="scientific">Oryza punctata</name>
    <name type="common">Red rice</name>
    <dbReference type="NCBI Taxonomy" id="4537"/>
    <lineage>
        <taxon>Eukaryota</taxon>
        <taxon>Viridiplantae</taxon>
        <taxon>Streptophyta</taxon>
        <taxon>Embryophyta</taxon>
        <taxon>Tracheophyta</taxon>
        <taxon>Spermatophyta</taxon>
        <taxon>Magnoliopsida</taxon>
        <taxon>Liliopsida</taxon>
        <taxon>Poales</taxon>
        <taxon>Poaceae</taxon>
        <taxon>BOP clade</taxon>
        <taxon>Oryzoideae</taxon>
        <taxon>Oryzeae</taxon>
        <taxon>Oryzinae</taxon>
        <taxon>Oryza</taxon>
    </lineage>
</organism>
<name>A0A0E0LQS5_ORYPU</name>
<protein>
    <recommendedName>
        <fullName evidence="12">Glycosyltransferase family 92 protein</fullName>
    </recommendedName>
</protein>
<dbReference type="AlphaFoldDB" id="A0A0E0LQS5"/>